<dbReference type="Gene3D" id="3.10.20.90">
    <property type="entry name" value="Phosphatidylinositol 3-kinase Catalytic Subunit, Chain A, domain 1"/>
    <property type="match status" value="1"/>
</dbReference>
<keyword evidence="6" id="KW-0539">Nucleus</keyword>
<organism evidence="12 13">
    <name type="scientific">Merluccius polli</name>
    <name type="common">Benguela hake</name>
    <name type="synonym">Merluccius cadenati</name>
    <dbReference type="NCBI Taxonomy" id="89951"/>
    <lineage>
        <taxon>Eukaryota</taxon>
        <taxon>Metazoa</taxon>
        <taxon>Chordata</taxon>
        <taxon>Craniata</taxon>
        <taxon>Vertebrata</taxon>
        <taxon>Euteleostomi</taxon>
        <taxon>Actinopterygii</taxon>
        <taxon>Neopterygii</taxon>
        <taxon>Teleostei</taxon>
        <taxon>Neoteleostei</taxon>
        <taxon>Acanthomorphata</taxon>
        <taxon>Zeiogadaria</taxon>
        <taxon>Gadariae</taxon>
        <taxon>Gadiformes</taxon>
        <taxon>Gadoidei</taxon>
        <taxon>Merlucciidae</taxon>
        <taxon>Merluccius</taxon>
    </lineage>
</organism>
<dbReference type="SMART" id="SM00248">
    <property type="entry name" value="ANK"/>
    <property type="match status" value="2"/>
</dbReference>
<evidence type="ECO:0000313" key="12">
    <source>
        <dbReference type="EMBL" id="KAK0134074.1"/>
    </source>
</evidence>
<dbReference type="SMART" id="SM00326">
    <property type="entry name" value="SH3"/>
    <property type="match status" value="1"/>
</dbReference>
<dbReference type="AlphaFoldDB" id="A0AA47M5U8"/>
<dbReference type="Pfam" id="PF12796">
    <property type="entry name" value="Ank_2"/>
    <property type="match status" value="1"/>
</dbReference>
<feature type="repeat" description="ANK" evidence="7">
    <location>
        <begin position="832"/>
        <end position="864"/>
    </location>
</feature>
<evidence type="ECO:0000256" key="5">
    <source>
        <dbReference type="ARBA" id="ARBA00023043"/>
    </source>
</evidence>
<feature type="compositionally biased region" description="Polar residues" evidence="10">
    <location>
        <begin position="431"/>
        <end position="441"/>
    </location>
</feature>
<dbReference type="SUPFAM" id="SSF54236">
    <property type="entry name" value="Ubiquitin-like"/>
    <property type="match status" value="1"/>
</dbReference>
<feature type="compositionally biased region" description="Pro residues" evidence="10">
    <location>
        <begin position="685"/>
        <end position="694"/>
    </location>
</feature>
<feature type="compositionally biased region" description="Polar residues" evidence="10">
    <location>
        <begin position="532"/>
        <end position="548"/>
    </location>
</feature>
<dbReference type="InterPro" id="IPR048945">
    <property type="entry name" value="RASSF8/10_RA"/>
</dbReference>
<dbReference type="PANTHER" id="PTHR24131">
    <property type="entry name" value="APOPTOSIS-STIMULATING OF P53 PROTEIN"/>
    <property type="match status" value="1"/>
</dbReference>
<feature type="repeat" description="ANK" evidence="7">
    <location>
        <begin position="799"/>
        <end position="831"/>
    </location>
</feature>
<evidence type="ECO:0000256" key="8">
    <source>
        <dbReference type="PROSITE-ProRule" id="PRU00192"/>
    </source>
</evidence>
<sequence length="966" mass="106807">MMPMFLTVYLSSSEHHVAEVPVTPETLCRDVLELCREPGENQCYLAELWRDTERVVLDCERMQDVLQRWGQQREELRYILRHQSPPVGPSADDQRFSKTAFSENQVPRSLADLQDMATRQQEQIHVTQQLLVSKEQRLHSLRQQEVQRSEQEHLLQLRANAQTQEAKLKTVRAVRTRVEQKRLSNSKLVEEVEQMSGLFQQKQRELLVAVARVEELNQQLQTLRSRAEPAPSSPAHSSQLDLLYKELQLRSRLNQEQGSRLQQHRDALARRNVEVSSMERRVGQLRQRLWKKKAALHATENTPVLDSQPPQPCGPSRVAAVGPYIQSCGPQGPPVPQRQEVLVKTSYPDGTSPDPALIPPPRPAKPSSGFQATKSSLPSHSSTLPRMSAYHRHHTDEHLGSEVPPPVPSRTTTDPQVKTAAPPVPSKPRLFTSTQTSYSTGTFPGKTQSLASNCHTLPLPHKQDKTPAAAVRPFTPDPPLATPPAHQKPQTLATSSIYSMYTAHAAHAKTGHGTLPRSQARVYGKPLLPASGGQQSDNTAVHSGSSLSDGDDPELLGGASPAEGPDLSERSAPRPLSPTKLLPFLSQHTHRNPSDADLDALRRRLRLAPRPLKKRSSITEPEGPAGPNIQKLLYQKTTLAAMETVEPVTAVPASRDALRPVGAESEERATQALLLYLPAPPYLTPPPPLTPSLPPLEEEGVGGEGRGQASLPPYPPPPYSCRSQQEEEPEISAEVTLPPGKRSNLRQAGSDRIQHGMRVRFSPLALLLDSSLEGEYHLVQRVIYDVCLQVEDPSTPNDEGITALHNAVCAGHSEIVKFLVHFGVNVNAADSDGWTPLHCAASCNNVQVCKFLVESGAAVFATTSSDLQTAADKCEELEDGYAQCSQFLYGVQEKMGVMNHGQVYALWDYDSQQDEELSVQEGEGLVVLRREEEWWWVRCGGGREGYVARNLLGLYVRIKPRQRTLA</sequence>
<comment type="caution">
    <text evidence="12">The sequence shown here is derived from an EMBL/GenBank/DDBJ whole genome shotgun (WGS) entry which is preliminary data.</text>
</comment>
<dbReference type="InterPro" id="IPR002110">
    <property type="entry name" value="Ankyrin_rpt"/>
</dbReference>
<evidence type="ECO:0000256" key="2">
    <source>
        <dbReference type="ARBA" id="ARBA00022443"/>
    </source>
</evidence>
<dbReference type="EMBL" id="JAOPHQ010005746">
    <property type="protein sequence ID" value="KAK0134074.1"/>
    <property type="molecule type" value="Genomic_DNA"/>
</dbReference>
<reference evidence="12" key="1">
    <citation type="journal article" date="2023" name="Front. Mar. Sci.">
        <title>A new Merluccius polli reference genome to investigate the effects of global change in West African waters.</title>
        <authorList>
            <person name="Mateo J.L."/>
            <person name="Blanco-Fernandez C."/>
            <person name="Garcia-Vazquez E."/>
            <person name="Machado-Schiaffino G."/>
        </authorList>
    </citation>
    <scope>NUCLEOTIDE SEQUENCE</scope>
    <source>
        <strain evidence="12">C29</strain>
        <tissue evidence="12">Fin</tissue>
    </source>
</reference>
<keyword evidence="2 8" id="KW-0728">SH3 domain</keyword>
<dbReference type="InterPro" id="IPR047163">
    <property type="entry name" value="ASPP1/2"/>
</dbReference>
<dbReference type="PROSITE" id="PS50088">
    <property type="entry name" value="ANK_REPEAT"/>
    <property type="match status" value="2"/>
</dbReference>
<keyword evidence="4" id="KW-0677">Repeat</keyword>
<evidence type="ECO:0000256" key="9">
    <source>
        <dbReference type="SAM" id="Coils"/>
    </source>
</evidence>
<dbReference type="PROSITE" id="PS50002">
    <property type="entry name" value="SH3"/>
    <property type="match status" value="1"/>
</dbReference>
<dbReference type="SUPFAM" id="SSF48403">
    <property type="entry name" value="Ankyrin repeat"/>
    <property type="match status" value="1"/>
</dbReference>
<evidence type="ECO:0000256" key="10">
    <source>
        <dbReference type="SAM" id="MobiDB-lite"/>
    </source>
</evidence>
<comment type="subcellular location">
    <subcellularLocation>
        <location evidence="1">Nucleus</location>
    </subcellularLocation>
</comment>
<dbReference type="InterPro" id="IPR036028">
    <property type="entry name" value="SH3-like_dom_sf"/>
</dbReference>
<feature type="region of interest" description="Disordered" evidence="10">
    <location>
        <begin position="685"/>
        <end position="750"/>
    </location>
</feature>
<keyword evidence="5 7" id="KW-0040">ANK repeat</keyword>
<evidence type="ECO:0000259" key="11">
    <source>
        <dbReference type="PROSITE" id="PS50002"/>
    </source>
</evidence>
<evidence type="ECO:0000313" key="13">
    <source>
        <dbReference type="Proteomes" id="UP001174136"/>
    </source>
</evidence>
<keyword evidence="13" id="KW-1185">Reference proteome</keyword>
<name>A0AA47M5U8_MERPO</name>
<dbReference type="InterPro" id="IPR001452">
    <property type="entry name" value="SH3_domain"/>
</dbReference>
<protein>
    <submittedName>
        <fullName evidence="12">Apoptosis-stimulating of p53 protein 1</fullName>
    </submittedName>
</protein>
<dbReference type="FunFam" id="1.25.40.20:FF:000008">
    <property type="entry name" value="Apoptosis-stimulating of p53 protein 2 isoform 1"/>
    <property type="match status" value="1"/>
</dbReference>
<gene>
    <name evidence="12" type="primary">Ppp1r13b_1</name>
    <name evidence="12" type="ORF">N1851_030367</name>
</gene>
<dbReference type="Proteomes" id="UP001174136">
    <property type="component" value="Unassembled WGS sequence"/>
</dbReference>
<dbReference type="GO" id="GO:0005634">
    <property type="term" value="C:nucleus"/>
    <property type="evidence" value="ECO:0007669"/>
    <property type="project" value="UniProtKB-SubCell"/>
</dbReference>
<dbReference type="PANTHER" id="PTHR24131:SF16">
    <property type="entry name" value="TUMOR PROTEIN P53 BINDING PROTEIN, 2 ISOFORM X1"/>
    <property type="match status" value="1"/>
</dbReference>
<accession>A0AA47M5U8</accession>
<evidence type="ECO:0000256" key="6">
    <source>
        <dbReference type="ARBA" id="ARBA00023242"/>
    </source>
</evidence>
<dbReference type="Gene3D" id="1.25.40.20">
    <property type="entry name" value="Ankyrin repeat-containing domain"/>
    <property type="match status" value="1"/>
</dbReference>
<keyword evidence="9" id="KW-0175">Coiled coil</keyword>
<dbReference type="InterPro" id="IPR029071">
    <property type="entry name" value="Ubiquitin-like_domsf"/>
</dbReference>
<keyword evidence="3" id="KW-0053">Apoptosis</keyword>
<dbReference type="PROSITE" id="PS50297">
    <property type="entry name" value="ANK_REP_REGION"/>
    <property type="match status" value="2"/>
</dbReference>
<evidence type="ECO:0000256" key="4">
    <source>
        <dbReference type="ARBA" id="ARBA00022737"/>
    </source>
</evidence>
<proteinExistence type="predicted"/>
<feature type="domain" description="SH3" evidence="11">
    <location>
        <begin position="898"/>
        <end position="957"/>
    </location>
</feature>
<evidence type="ECO:0000256" key="3">
    <source>
        <dbReference type="ARBA" id="ARBA00022703"/>
    </source>
</evidence>
<feature type="coiled-coil region" evidence="9">
    <location>
        <begin position="199"/>
        <end position="226"/>
    </location>
</feature>
<dbReference type="Pfam" id="PF21712">
    <property type="entry name" value="RASSF8-10_RA"/>
    <property type="match status" value="1"/>
</dbReference>
<dbReference type="GO" id="GO:0006915">
    <property type="term" value="P:apoptotic process"/>
    <property type="evidence" value="ECO:0007669"/>
    <property type="project" value="UniProtKB-KW"/>
</dbReference>
<dbReference type="GO" id="GO:0042981">
    <property type="term" value="P:regulation of apoptotic process"/>
    <property type="evidence" value="ECO:0007669"/>
    <property type="project" value="InterPro"/>
</dbReference>
<feature type="region of interest" description="Disordered" evidence="10">
    <location>
        <begin position="462"/>
        <end position="491"/>
    </location>
</feature>
<dbReference type="InterPro" id="IPR036770">
    <property type="entry name" value="Ankyrin_rpt-contain_sf"/>
</dbReference>
<feature type="region of interest" description="Disordered" evidence="10">
    <location>
        <begin position="525"/>
        <end position="628"/>
    </location>
</feature>
<dbReference type="GO" id="GO:0002039">
    <property type="term" value="F:p53 binding"/>
    <property type="evidence" value="ECO:0007669"/>
    <property type="project" value="InterPro"/>
</dbReference>
<feature type="region of interest" description="Disordered" evidence="10">
    <location>
        <begin position="345"/>
        <end position="441"/>
    </location>
</feature>
<feature type="compositionally biased region" description="Polar residues" evidence="10">
    <location>
        <begin position="368"/>
        <end position="385"/>
    </location>
</feature>
<feature type="compositionally biased region" description="Basic residues" evidence="10">
    <location>
        <begin position="603"/>
        <end position="616"/>
    </location>
</feature>
<dbReference type="SUPFAM" id="SSF50044">
    <property type="entry name" value="SH3-domain"/>
    <property type="match status" value="1"/>
</dbReference>
<dbReference type="Pfam" id="PF00018">
    <property type="entry name" value="SH3_1"/>
    <property type="match status" value="1"/>
</dbReference>
<evidence type="ECO:0000256" key="7">
    <source>
        <dbReference type="PROSITE-ProRule" id="PRU00023"/>
    </source>
</evidence>
<evidence type="ECO:0000256" key="1">
    <source>
        <dbReference type="ARBA" id="ARBA00004123"/>
    </source>
</evidence>